<dbReference type="InterPro" id="IPR046887">
    <property type="entry name" value="RsmE_PUA-like"/>
</dbReference>
<dbReference type="GO" id="GO:0070042">
    <property type="term" value="F:rRNA (uridine-N3-)-methyltransferase activity"/>
    <property type="evidence" value="ECO:0007669"/>
    <property type="project" value="TreeGrafter"/>
</dbReference>
<dbReference type="CDD" id="cd18084">
    <property type="entry name" value="RsmE-like"/>
    <property type="match status" value="1"/>
</dbReference>
<comment type="catalytic activity">
    <reaction evidence="9 10">
        <text>uridine(1498) in 16S rRNA + S-adenosyl-L-methionine = N(3)-methyluridine(1498) in 16S rRNA + S-adenosyl-L-homocysteine + H(+)</text>
        <dbReference type="Rhea" id="RHEA:42920"/>
        <dbReference type="Rhea" id="RHEA-COMP:10283"/>
        <dbReference type="Rhea" id="RHEA-COMP:10284"/>
        <dbReference type="ChEBI" id="CHEBI:15378"/>
        <dbReference type="ChEBI" id="CHEBI:57856"/>
        <dbReference type="ChEBI" id="CHEBI:59789"/>
        <dbReference type="ChEBI" id="CHEBI:65315"/>
        <dbReference type="ChEBI" id="CHEBI:74502"/>
        <dbReference type="EC" id="2.1.1.193"/>
    </reaction>
</comment>
<accession>A0A7H0VDJ4</accession>
<feature type="domain" description="Ribosomal RNA small subunit methyltransferase E PUA-like" evidence="12">
    <location>
        <begin position="16"/>
        <end position="63"/>
    </location>
</feature>
<dbReference type="EC" id="2.1.1.193" evidence="10"/>
<keyword evidence="5 10" id="KW-0489">Methyltransferase</keyword>
<keyword evidence="7 10" id="KW-0949">S-adenosyl-L-methionine</keyword>
<keyword evidence="3 10" id="KW-0963">Cytoplasm</keyword>
<dbReference type="RefSeq" id="WP_210758327.1">
    <property type="nucleotide sequence ID" value="NZ_CP060139.1"/>
</dbReference>
<dbReference type="InterPro" id="IPR015947">
    <property type="entry name" value="PUA-like_sf"/>
</dbReference>
<dbReference type="GO" id="GO:0070475">
    <property type="term" value="P:rRNA base methylation"/>
    <property type="evidence" value="ECO:0007669"/>
    <property type="project" value="TreeGrafter"/>
</dbReference>
<feature type="domain" description="Ribosomal RNA small subunit methyltransferase E methyltransferase" evidence="11">
    <location>
        <begin position="74"/>
        <end position="225"/>
    </location>
</feature>
<comment type="similarity">
    <text evidence="2 10">Belongs to the RNA methyltransferase RsmE family.</text>
</comment>
<organism evidence="13 14">
    <name type="scientific">Croceimicrobium hydrocarbonivorans</name>
    <dbReference type="NCBI Taxonomy" id="2761580"/>
    <lineage>
        <taxon>Bacteria</taxon>
        <taxon>Pseudomonadati</taxon>
        <taxon>Bacteroidota</taxon>
        <taxon>Flavobacteriia</taxon>
        <taxon>Flavobacteriales</taxon>
        <taxon>Owenweeksiaceae</taxon>
        <taxon>Croceimicrobium</taxon>
    </lineage>
</organism>
<dbReference type="Proteomes" id="UP000516305">
    <property type="component" value="Chromosome"/>
</dbReference>
<dbReference type="InterPro" id="IPR046886">
    <property type="entry name" value="RsmE_MTase_dom"/>
</dbReference>
<dbReference type="Pfam" id="PF04452">
    <property type="entry name" value="Methyltrans_RNA"/>
    <property type="match status" value="1"/>
</dbReference>
<dbReference type="KEGG" id="chyd:H4K34_15655"/>
<dbReference type="PANTHER" id="PTHR30027:SF3">
    <property type="entry name" value="16S RRNA (URACIL(1498)-N(3))-METHYLTRANSFERASE"/>
    <property type="match status" value="1"/>
</dbReference>
<dbReference type="InterPro" id="IPR029026">
    <property type="entry name" value="tRNA_m1G_MTases_N"/>
</dbReference>
<evidence type="ECO:0000256" key="8">
    <source>
        <dbReference type="ARBA" id="ARBA00025699"/>
    </source>
</evidence>
<dbReference type="NCBIfam" id="TIGR00046">
    <property type="entry name" value="RsmE family RNA methyltransferase"/>
    <property type="match status" value="1"/>
</dbReference>
<evidence type="ECO:0000256" key="9">
    <source>
        <dbReference type="ARBA" id="ARBA00047944"/>
    </source>
</evidence>
<dbReference type="SUPFAM" id="SSF75217">
    <property type="entry name" value="alpha/beta knot"/>
    <property type="match status" value="1"/>
</dbReference>
<keyword evidence="6 10" id="KW-0808">Transferase</keyword>
<evidence type="ECO:0000256" key="10">
    <source>
        <dbReference type="PIRNR" id="PIRNR015601"/>
    </source>
</evidence>
<keyword evidence="14" id="KW-1185">Reference proteome</keyword>
<comment type="function">
    <text evidence="8 10">Specifically methylates the N3 position of the uracil ring of uridine 1498 (m3U1498) in 16S rRNA. Acts on the fully assembled 30S ribosomal subunit.</text>
</comment>
<sequence length="233" mass="26603">MNHFLAREGNASEGFLNESDSHHASRVLRLNSGDRISISYGDGIVYEAEIENIAKKSLQFKVLDERRRQKAPLLQIGIAPTKSNDRFEWFIEKAVELGVQRIIPLLCEHSERKVYKRDRGLRIMEAAFKQSHKGFMPELSELTELKKLDELNLPEQRYIASLNNSERIALRAIKFHEPQLILIGPEGDFSAKEVAWAEKQGFKHLDLGPEVLRTETAAVQIAAIAQYEAQRPE</sequence>
<evidence type="ECO:0000259" key="12">
    <source>
        <dbReference type="Pfam" id="PF20260"/>
    </source>
</evidence>
<evidence type="ECO:0000256" key="4">
    <source>
        <dbReference type="ARBA" id="ARBA00022552"/>
    </source>
</evidence>
<dbReference type="PANTHER" id="PTHR30027">
    <property type="entry name" value="RIBOSOMAL RNA SMALL SUBUNIT METHYLTRANSFERASE E"/>
    <property type="match status" value="1"/>
</dbReference>
<evidence type="ECO:0000259" key="11">
    <source>
        <dbReference type="Pfam" id="PF04452"/>
    </source>
</evidence>
<evidence type="ECO:0000313" key="14">
    <source>
        <dbReference type="Proteomes" id="UP000516305"/>
    </source>
</evidence>
<protein>
    <recommendedName>
        <fullName evidence="10">Ribosomal RNA small subunit methyltransferase E</fullName>
        <ecNumber evidence="10">2.1.1.193</ecNumber>
    </recommendedName>
</protein>
<keyword evidence="4 10" id="KW-0698">rRNA processing</keyword>
<gene>
    <name evidence="13" type="ORF">H4K34_15655</name>
</gene>
<dbReference type="PIRSF" id="PIRSF015601">
    <property type="entry name" value="MTase_slr0722"/>
    <property type="match status" value="1"/>
</dbReference>
<dbReference type="InterPro" id="IPR029028">
    <property type="entry name" value="Alpha/beta_knot_MTases"/>
</dbReference>
<evidence type="ECO:0000256" key="6">
    <source>
        <dbReference type="ARBA" id="ARBA00022679"/>
    </source>
</evidence>
<evidence type="ECO:0000256" key="7">
    <source>
        <dbReference type="ARBA" id="ARBA00022691"/>
    </source>
</evidence>
<evidence type="ECO:0000256" key="3">
    <source>
        <dbReference type="ARBA" id="ARBA00022490"/>
    </source>
</evidence>
<evidence type="ECO:0000313" key="13">
    <source>
        <dbReference type="EMBL" id="QNR23792.1"/>
    </source>
</evidence>
<dbReference type="Pfam" id="PF20260">
    <property type="entry name" value="PUA_4"/>
    <property type="match status" value="1"/>
</dbReference>
<proteinExistence type="inferred from homology"/>
<dbReference type="Gene3D" id="3.40.1280.10">
    <property type="match status" value="1"/>
</dbReference>
<evidence type="ECO:0000256" key="2">
    <source>
        <dbReference type="ARBA" id="ARBA00005528"/>
    </source>
</evidence>
<dbReference type="AlphaFoldDB" id="A0A7H0VDJ4"/>
<name>A0A7H0VDJ4_9FLAO</name>
<dbReference type="EMBL" id="CP060139">
    <property type="protein sequence ID" value="QNR23792.1"/>
    <property type="molecule type" value="Genomic_DNA"/>
</dbReference>
<comment type="subcellular location">
    <subcellularLocation>
        <location evidence="1 10">Cytoplasm</location>
    </subcellularLocation>
</comment>
<dbReference type="InterPro" id="IPR006700">
    <property type="entry name" value="RsmE"/>
</dbReference>
<reference evidence="13 14" key="1">
    <citation type="submission" date="2020-08" db="EMBL/GenBank/DDBJ databases">
        <title>Croceimicrobium hydrocarbonivorans gen. nov., sp. nov., a novel marine bacterium isolated from a bacterial consortium that degrades polyethylene terephthalate.</title>
        <authorList>
            <person name="Liu R."/>
        </authorList>
    </citation>
    <scope>NUCLEOTIDE SEQUENCE [LARGE SCALE GENOMIC DNA]</scope>
    <source>
        <strain evidence="13 14">A20-9</strain>
    </source>
</reference>
<evidence type="ECO:0000256" key="5">
    <source>
        <dbReference type="ARBA" id="ARBA00022603"/>
    </source>
</evidence>
<dbReference type="GO" id="GO:0005737">
    <property type="term" value="C:cytoplasm"/>
    <property type="evidence" value="ECO:0007669"/>
    <property type="project" value="UniProtKB-SubCell"/>
</dbReference>
<evidence type="ECO:0000256" key="1">
    <source>
        <dbReference type="ARBA" id="ARBA00004496"/>
    </source>
</evidence>
<dbReference type="SUPFAM" id="SSF88697">
    <property type="entry name" value="PUA domain-like"/>
    <property type="match status" value="1"/>
</dbReference>